<evidence type="ECO:0000313" key="2">
    <source>
        <dbReference type="Proteomes" id="UP001226762"/>
    </source>
</evidence>
<sequence length="267" mass="30470">MSNADLSADASAKSVSRHDTIDLDRLDQAQRTALGDTLYVLHQKIFRGPDKAHFFNHVFSPDAERNMLRLYLDETGAPVGYCAVHRFRRHLADQACLVIRAEAGLDPDFRGRSSTYWFGMIRALRTKLRHPFTPLYYLGTLVHTSSYHLFCKYFPLVYPSAGRPMPEQMRALALNLIESFDSPAVDPADPLVRDVGWITIETPQETRLSRQNHRPDIAYFLERNPGFARGHGLVVLVPLSWSNLFAAIGRRLREVIGLKLTRRPERL</sequence>
<protein>
    <submittedName>
        <fullName evidence="1">Uncharacterized protein</fullName>
    </submittedName>
</protein>
<keyword evidence="2" id="KW-1185">Reference proteome</keyword>
<name>A0AAE3WFP7_9RHOB</name>
<comment type="caution">
    <text evidence="1">The sequence shown here is derived from an EMBL/GenBank/DDBJ whole genome shotgun (WGS) entry which is preliminary data.</text>
</comment>
<reference evidence="1" key="2">
    <citation type="submission" date="2023-02" db="EMBL/GenBank/DDBJ databases">
        <title>'Rhodoalgimonas zhirmunskyi' gen. nov., isolated from a red alga.</title>
        <authorList>
            <person name="Nedashkovskaya O.I."/>
            <person name="Otstavnykh N.Y."/>
            <person name="Bystritskaya E.P."/>
            <person name="Balabanova L.A."/>
            <person name="Isaeva M.P."/>
        </authorList>
    </citation>
    <scope>NUCLEOTIDE SEQUENCE</scope>
    <source>
        <strain evidence="1">KCTC 52189</strain>
    </source>
</reference>
<dbReference type="AlphaFoldDB" id="A0AAE3WFP7"/>
<dbReference type="RefSeq" id="WP_306737189.1">
    <property type="nucleotide sequence ID" value="NZ_JANHAX010000006.1"/>
</dbReference>
<gene>
    <name evidence="1" type="ORF">NO357_18445</name>
</gene>
<evidence type="ECO:0000313" key="1">
    <source>
        <dbReference type="EMBL" id="MDQ2091887.1"/>
    </source>
</evidence>
<proteinExistence type="predicted"/>
<dbReference type="Proteomes" id="UP001226762">
    <property type="component" value="Unassembled WGS sequence"/>
</dbReference>
<organism evidence="1 2">
    <name type="scientific">Marimonas arenosa</name>
    <dbReference type="NCBI Taxonomy" id="1795305"/>
    <lineage>
        <taxon>Bacteria</taxon>
        <taxon>Pseudomonadati</taxon>
        <taxon>Pseudomonadota</taxon>
        <taxon>Alphaproteobacteria</taxon>
        <taxon>Rhodobacterales</taxon>
        <taxon>Paracoccaceae</taxon>
        <taxon>Marimonas</taxon>
    </lineage>
</organism>
<dbReference type="EMBL" id="JANHAX010000006">
    <property type="protein sequence ID" value="MDQ2091887.1"/>
    <property type="molecule type" value="Genomic_DNA"/>
</dbReference>
<reference evidence="1" key="1">
    <citation type="submission" date="2022-07" db="EMBL/GenBank/DDBJ databases">
        <authorList>
            <person name="Otstavnykh N."/>
            <person name="Isaeva M."/>
            <person name="Bystritskaya E."/>
        </authorList>
    </citation>
    <scope>NUCLEOTIDE SEQUENCE</scope>
    <source>
        <strain evidence="1">KCTC 52189</strain>
    </source>
</reference>
<accession>A0AAE3WFP7</accession>